<organism evidence="9 10">
    <name type="scientific">Mahella australiensis (strain DSM 15567 / CIP 107919 / 50-1 BON)</name>
    <dbReference type="NCBI Taxonomy" id="697281"/>
    <lineage>
        <taxon>Bacteria</taxon>
        <taxon>Bacillati</taxon>
        <taxon>Bacillota</taxon>
        <taxon>Clostridia</taxon>
        <taxon>Thermoanaerobacterales</taxon>
        <taxon>Thermoanaerobacterales Family IV. Incertae Sedis</taxon>
        <taxon>Mahella</taxon>
    </lineage>
</organism>
<dbReference type="PIRSF" id="PIRSF019239">
    <property type="entry name" value="MrpE"/>
    <property type="match status" value="1"/>
</dbReference>
<reference evidence="9 10" key="2">
    <citation type="journal article" date="2011" name="Stand. Genomic Sci.">
        <title>Complete genome sequence of Mahella australiensis type strain (50-1 BON).</title>
        <authorList>
            <person name="Sikorski J."/>
            <person name="Teshima H."/>
            <person name="Nolan M."/>
            <person name="Lucas S."/>
            <person name="Hammon N."/>
            <person name="Deshpande S."/>
            <person name="Cheng J.F."/>
            <person name="Pitluck S."/>
            <person name="Liolios K."/>
            <person name="Pagani I."/>
            <person name="Ivanova N."/>
            <person name="Huntemann M."/>
            <person name="Mavromatis K."/>
            <person name="Ovchinikova G."/>
            <person name="Pati A."/>
            <person name="Tapia R."/>
            <person name="Han C."/>
            <person name="Goodwin L."/>
            <person name="Chen A."/>
            <person name="Palaniappan K."/>
            <person name="Land M."/>
            <person name="Hauser L."/>
            <person name="Ngatchou-Djao O.D."/>
            <person name="Rohde M."/>
            <person name="Pukall R."/>
            <person name="Spring S."/>
            <person name="Abt B."/>
            <person name="Goker M."/>
            <person name="Detter J.C."/>
            <person name="Woyke T."/>
            <person name="Bristow J."/>
            <person name="Markowitz V."/>
            <person name="Hugenholtz P."/>
            <person name="Eisen J.A."/>
            <person name="Kyrpides N.C."/>
            <person name="Klenk H.P."/>
            <person name="Lapidus A."/>
        </authorList>
    </citation>
    <scope>NUCLEOTIDE SEQUENCE [LARGE SCALE GENOMIC DNA]</scope>
    <source>
        <strain evidence="10">DSM 15567 / CIP 107919 / 50-1 BON</strain>
    </source>
</reference>
<dbReference type="KEGG" id="mas:Mahau_1892"/>
<dbReference type="HOGENOM" id="CLU_086615_2_0_9"/>
<dbReference type="GO" id="GO:0015297">
    <property type="term" value="F:antiporter activity"/>
    <property type="evidence" value="ECO:0007669"/>
    <property type="project" value="UniProtKB-KW"/>
</dbReference>
<evidence type="ECO:0000256" key="7">
    <source>
        <dbReference type="ARBA" id="ARBA00023136"/>
    </source>
</evidence>
<accession>F4A1E9</accession>
<dbReference type="AlphaFoldDB" id="F4A1E9"/>
<sequence length="159" mass="18603">MRRFLYYRRIILILLVFWVILVEEISFKQILAGMIVGVLTIIFTNNYLLLGDYEHFYSLKLWTVVKFITYLMLEIYRAGIISIYRIIKNETNVYIIDMETKLERDFTIGILANSITLTPGTVTLDKNGKKLKVLCLGNSRNQNLHDVTKLKFEDILSEA</sequence>
<evidence type="ECO:0000313" key="10">
    <source>
        <dbReference type="Proteomes" id="UP000008457"/>
    </source>
</evidence>
<dbReference type="RefSeq" id="WP_013781496.1">
    <property type="nucleotide sequence ID" value="NC_015520.1"/>
</dbReference>
<dbReference type="PANTHER" id="PTHR34584">
    <property type="entry name" value="NA(+)/H(+) ANTIPORTER SUBUNIT E1"/>
    <property type="match status" value="1"/>
</dbReference>
<evidence type="ECO:0000256" key="8">
    <source>
        <dbReference type="SAM" id="Phobius"/>
    </source>
</evidence>
<keyword evidence="7 8" id="KW-0472">Membrane</keyword>
<evidence type="ECO:0000256" key="3">
    <source>
        <dbReference type="ARBA" id="ARBA00022449"/>
    </source>
</evidence>
<keyword evidence="6 8" id="KW-1133">Transmembrane helix</keyword>
<proteinExistence type="inferred from homology"/>
<evidence type="ECO:0000256" key="1">
    <source>
        <dbReference type="ARBA" id="ARBA00004651"/>
    </source>
</evidence>
<keyword evidence="3" id="KW-0813">Transport</keyword>
<name>F4A1E9_MAHA5</name>
<dbReference type="Proteomes" id="UP000008457">
    <property type="component" value="Chromosome"/>
</dbReference>
<keyword evidence="10" id="KW-1185">Reference proteome</keyword>
<evidence type="ECO:0000256" key="6">
    <source>
        <dbReference type="ARBA" id="ARBA00022989"/>
    </source>
</evidence>
<dbReference type="STRING" id="697281.Mahau_1892"/>
<keyword evidence="3" id="KW-0050">Antiport</keyword>
<dbReference type="Pfam" id="PF01899">
    <property type="entry name" value="MNHE"/>
    <property type="match status" value="1"/>
</dbReference>
<comment type="similarity">
    <text evidence="2">Belongs to the CPA3 antiporters (TC 2.A.63) subunit E family.</text>
</comment>
<evidence type="ECO:0000256" key="2">
    <source>
        <dbReference type="ARBA" id="ARBA00006228"/>
    </source>
</evidence>
<feature type="transmembrane region" description="Helical" evidence="8">
    <location>
        <begin position="56"/>
        <end position="76"/>
    </location>
</feature>
<keyword evidence="5 8" id="KW-0812">Transmembrane</keyword>
<dbReference type="InterPro" id="IPR002758">
    <property type="entry name" value="Cation_antiport_E"/>
</dbReference>
<feature type="transmembrane region" description="Helical" evidence="8">
    <location>
        <begin position="6"/>
        <end position="23"/>
    </location>
</feature>
<protein>
    <submittedName>
        <fullName evidence="9">Cation antiporter</fullName>
    </submittedName>
</protein>
<evidence type="ECO:0000256" key="4">
    <source>
        <dbReference type="ARBA" id="ARBA00022475"/>
    </source>
</evidence>
<dbReference type="GO" id="GO:0005886">
    <property type="term" value="C:plasma membrane"/>
    <property type="evidence" value="ECO:0007669"/>
    <property type="project" value="UniProtKB-SubCell"/>
</dbReference>
<dbReference type="eggNOG" id="COG1863">
    <property type="taxonomic scope" value="Bacteria"/>
</dbReference>
<feature type="transmembrane region" description="Helical" evidence="8">
    <location>
        <begin position="30"/>
        <end position="50"/>
    </location>
</feature>
<evidence type="ECO:0000313" key="9">
    <source>
        <dbReference type="EMBL" id="AEE97068.1"/>
    </source>
</evidence>
<evidence type="ECO:0000256" key="5">
    <source>
        <dbReference type="ARBA" id="ARBA00022692"/>
    </source>
</evidence>
<dbReference type="PANTHER" id="PTHR34584:SF1">
    <property type="entry name" value="NA(+)_H(+) ANTIPORTER SUBUNIT E1"/>
    <property type="match status" value="1"/>
</dbReference>
<dbReference type="EMBL" id="CP002360">
    <property type="protein sequence ID" value="AEE97068.1"/>
    <property type="molecule type" value="Genomic_DNA"/>
</dbReference>
<reference evidence="10" key="1">
    <citation type="submission" date="2010-11" db="EMBL/GenBank/DDBJ databases">
        <title>The complete genome of Mahella australiensis DSM 15567.</title>
        <authorList>
            <consortium name="US DOE Joint Genome Institute (JGI-PGF)"/>
            <person name="Lucas S."/>
            <person name="Copeland A."/>
            <person name="Lapidus A."/>
            <person name="Bruce D."/>
            <person name="Goodwin L."/>
            <person name="Pitluck S."/>
            <person name="Kyrpides N."/>
            <person name="Mavromatis K."/>
            <person name="Pagani I."/>
            <person name="Ivanova N."/>
            <person name="Teshima H."/>
            <person name="Brettin T."/>
            <person name="Detter J.C."/>
            <person name="Han C."/>
            <person name="Tapia R."/>
            <person name="Land M."/>
            <person name="Hauser L."/>
            <person name="Markowitz V."/>
            <person name="Cheng J.-F."/>
            <person name="Hugenholtz P."/>
            <person name="Woyke T."/>
            <person name="Wu D."/>
            <person name="Spring S."/>
            <person name="Pukall R."/>
            <person name="Steenblock K."/>
            <person name="Schneider S."/>
            <person name="Klenk H.-P."/>
            <person name="Eisen J.A."/>
        </authorList>
    </citation>
    <scope>NUCLEOTIDE SEQUENCE [LARGE SCALE GENOMIC DNA]</scope>
    <source>
        <strain evidence="10">DSM 15567 / CIP 107919 / 50-1 BON</strain>
    </source>
</reference>
<gene>
    <name evidence="9" type="ordered locus">Mahau_1892</name>
</gene>
<comment type="subcellular location">
    <subcellularLocation>
        <location evidence="1">Cell membrane</location>
        <topology evidence="1">Multi-pass membrane protein</topology>
    </subcellularLocation>
</comment>
<keyword evidence="4" id="KW-1003">Cell membrane</keyword>
<dbReference type="GO" id="GO:0008324">
    <property type="term" value="F:monoatomic cation transmembrane transporter activity"/>
    <property type="evidence" value="ECO:0007669"/>
    <property type="project" value="InterPro"/>
</dbReference>